<feature type="domain" description="Trichome birefringence-like C-terminal" evidence="6">
    <location>
        <begin position="31"/>
        <end position="251"/>
    </location>
</feature>
<sequence>MFFIELDRGVILLDVGSEYGLVIPPGGVRRDGWAYRVLRTNTTVLYYWSSSLCELEPFNVKDPQTEYAMHLDRPPSFLRQFLHKIDVLVLNTGHHWNRGKLRANRWVMYLGGVPNTSRMLADIGRAKNFTIHNTVKWLDSQFSKHPRLNAFYRSTSTRHFVNGGWHTGGSCINTAPMSIGKEVLQEESNDPIAASAMRGTGVKLLDIKALPQVRDEGHISHFIVTSAPGVQDCLQWCLPGVPDTWKEILFAQI</sequence>
<dbReference type="GO" id="GO:0045492">
    <property type="term" value="P:xylan biosynthetic process"/>
    <property type="evidence" value="ECO:0007669"/>
    <property type="project" value="TreeGrafter"/>
</dbReference>
<dbReference type="GO" id="GO:0009834">
    <property type="term" value="P:plant-type secondary cell wall biogenesis"/>
    <property type="evidence" value="ECO:0007669"/>
    <property type="project" value="TreeGrafter"/>
</dbReference>
<dbReference type="PANTHER" id="PTHR13533">
    <property type="entry name" value="N-ACETYLNEURAMINATE 9-O-ACETYLTRANSFERASE"/>
    <property type="match status" value="1"/>
</dbReference>
<evidence type="ECO:0000259" key="6">
    <source>
        <dbReference type="Pfam" id="PF13839"/>
    </source>
</evidence>
<evidence type="ECO:0000256" key="4">
    <source>
        <dbReference type="ARBA" id="ARBA00022989"/>
    </source>
</evidence>
<gene>
    <name evidence="7" type="ORF">F3Y22_tig00000340pilonHSYRG00179</name>
</gene>
<dbReference type="GO" id="GO:0010411">
    <property type="term" value="P:xyloglucan metabolic process"/>
    <property type="evidence" value="ECO:0007669"/>
    <property type="project" value="TreeGrafter"/>
</dbReference>
<protein>
    <submittedName>
        <fullName evidence="7">Protein trichome birefringence-like 14</fullName>
    </submittedName>
</protein>
<keyword evidence="8" id="KW-1185">Reference proteome</keyword>
<dbReference type="OrthoDB" id="630188at2759"/>
<dbReference type="GO" id="GO:0016020">
    <property type="term" value="C:membrane"/>
    <property type="evidence" value="ECO:0007669"/>
    <property type="project" value="UniProtKB-SubCell"/>
</dbReference>
<evidence type="ECO:0000256" key="1">
    <source>
        <dbReference type="ARBA" id="ARBA00004370"/>
    </source>
</evidence>
<organism evidence="7 8">
    <name type="scientific">Hibiscus syriacus</name>
    <name type="common">Rose of Sharon</name>
    <dbReference type="NCBI Taxonomy" id="106335"/>
    <lineage>
        <taxon>Eukaryota</taxon>
        <taxon>Viridiplantae</taxon>
        <taxon>Streptophyta</taxon>
        <taxon>Embryophyta</taxon>
        <taxon>Tracheophyta</taxon>
        <taxon>Spermatophyta</taxon>
        <taxon>Magnoliopsida</taxon>
        <taxon>eudicotyledons</taxon>
        <taxon>Gunneridae</taxon>
        <taxon>Pentapetalae</taxon>
        <taxon>rosids</taxon>
        <taxon>malvids</taxon>
        <taxon>Malvales</taxon>
        <taxon>Malvaceae</taxon>
        <taxon>Malvoideae</taxon>
        <taxon>Hibiscus</taxon>
    </lineage>
</organism>
<dbReference type="GO" id="GO:0016407">
    <property type="term" value="F:acetyltransferase activity"/>
    <property type="evidence" value="ECO:0007669"/>
    <property type="project" value="TreeGrafter"/>
</dbReference>
<dbReference type="Proteomes" id="UP000436088">
    <property type="component" value="Unassembled WGS sequence"/>
</dbReference>
<dbReference type="EMBL" id="VEPZ02000032">
    <property type="protein sequence ID" value="KAE8735297.1"/>
    <property type="molecule type" value="Genomic_DNA"/>
</dbReference>
<comment type="similarity">
    <text evidence="2">Belongs to the PC-esterase family. TBL subfamily.</text>
</comment>
<evidence type="ECO:0000313" key="8">
    <source>
        <dbReference type="Proteomes" id="UP000436088"/>
    </source>
</evidence>
<comment type="caution">
    <text evidence="7">The sequence shown here is derived from an EMBL/GenBank/DDBJ whole genome shotgun (WGS) entry which is preliminary data.</text>
</comment>
<reference evidence="7" key="1">
    <citation type="submission" date="2019-09" db="EMBL/GenBank/DDBJ databases">
        <title>Draft genome information of white flower Hibiscus syriacus.</title>
        <authorList>
            <person name="Kim Y.-M."/>
        </authorList>
    </citation>
    <scope>NUCLEOTIDE SEQUENCE [LARGE SCALE GENOMIC DNA]</scope>
    <source>
        <strain evidence="7">YM2019G1</strain>
    </source>
</reference>
<dbReference type="PANTHER" id="PTHR13533:SF32">
    <property type="entry name" value="PROTEIN TRICHOME BIREFRINGENCE-LIKE 14"/>
    <property type="match status" value="1"/>
</dbReference>
<dbReference type="GO" id="GO:0005794">
    <property type="term" value="C:Golgi apparatus"/>
    <property type="evidence" value="ECO:0007669"/>
    <property type="project" value="UniProtKB-ARBA"/>
</dbReference>
<name>A0A6A3D3T0_HIBSY</name>
<dbReference type="AlphaFoldDB" id="A0A6A3D3T0"/>
<evidence type="ECO:0000256" key="5">
    <source>
        <dbReference type="ARBA" id="ARBA00023136"/>
    </source>
</evidence>
<dbReference type="Pfam" id="PF13839">
    <property type="entry name" value="PC-Esterase"/>
    <property type="match status" value="1"/>
</dbReference>
<evidence type="ECO:0000256" key="2">
    <source>
        <dbReference type="ARBA" id="ARBA00007727"/>
    </source>
</evidence>
<dbReference type="InterPro" id="IPR026057">
    <property type="entry name" value="TBL_C"/>
</dbReference>
<evidence type="ECO:0000256" key="3">
    <source>
        <dbReference type="ARBA" id="ARBA00022692"/>
    </source>
</evidence>
<keyword evidence="5" id="KW-0472">Membrane</keyword>
<comment type="subcellular location">
    <subcellularLocation>
        <location evidence="1">Membrane</location>
    </subcellularLocation>
</comment>
<accession>A0A6A3D3T0</accession>
<keyword evidence="3" id="KW-0812">Transmembrane</keyword>
<keyword evidence="4" id="KW-1133">Transmembrane helix</keyword>
<evidence type="ECO:0000313" key="7">
    <source>
        <dbReference type="EMBL" id="KAE8735297.1"/>
    </source>
</evidence>
<proteinExistence type="inferred from homology"/>